<dbReference type="InterPro" id="IPR014145">
    <property type="entry name" value="LigD_pol_dom"/>
</dbReference>
<proteinExistence type="inferred from homology"/>
<organism evidence="7 8">
    <name type="scientific">Alteribacillus bidgolensis</name>
    <dbReference type="NCBI Taxonomy" id="930129"/>
    <lineage>
        <taxon>Bacteria</taxon>
        <taxon>Bacillati</taxon>
        <taxon>Bacillota</taxon>
        <taxon>Bacilli</taxon>
        <taxon>Bacillales</taxon>
        <taxon>Bacillaceae</taxon>
        <taxon>Alteribacillus</taxon>
    </lineage>
</organism>
<dbReference type="AlphaFoldDB" id="A0A1G8IFC7"/>
<dbReference type="SUPFAM" id="SSF56091">
    <property type="entry name" value="DNA ligase/mRNA capping enzyme, catalytic domain"/>
    <property type="match status" value="1"/>
</dbReference>
<evidence type="ECO:0000256" key="2">
    <source>
        <dbReference type="ARBA" id="ARBA00022598"/>
    </source>
</evidence>
<dbReference type="SUPFAM" id="SSF50249">
    <property type="entry name" value="Nucleic acid-binding proteins"/>
    <property type="match status" value="1"/>
</dbReference>
<accession>A0A1G8IFC7</accession>
<dbReference type="Proteomes" id="UP000199017">
    <property type="component" value="Unassembled WGS sequence"/>
</dbReference>
<dbReference type="GO" id="GO:0006310">
    <property type="term" value="P:DNA recombination"/>
    <property type="evidence" value="ECO:0007669"/>
    <property type="project" value="InterPro"/>
</dbReference>
<dbReference type="GO" id="GO:0003910">
    <property type="term" value="F:DNA ligase (ATP) activity"/>
    <property type="evidence" value="ECO:0007669"/>
    <property type="project" value="UniProtKB-EC"/>
</dbReference>
<dbReference type="PROSITE" id="PS00333">
    <property type="entry name" value="DNA_LIGASE_A2"/>
    <property type="match status" value="1"/>
</dbReference>
<comment type="similarity">
    <text evidence="5">In the N-terminal section; belongs to the LigD polymerase family.</text>
</comment>
<dbReference type="NCBIfam" id="TIGR02776">
    <property type="entry name" value="NHEJ_ligase_prk"/>
    <property type="match status" value="1"/>
</dbReference>
<dbReference type="Gene3D" id="2.40.50.140">
    <property type="entry name" value="Nucleic acid-binding proteins"/>
    <property type="match status" value="1"/>
</dbReference>
<dbReference type="InterPro" id="IPR012310">
    <property type="entry name" value="DNA_ligase_ATP-dep_cent"/>
</dbReference>
<dbReference type="InterPro" id="IPR014143">
    <property type="entry name" value="NHEJ_ligase_prk"/>
</dbReference>
<dbReference type="EMBL" id="FNDU01000005">
    <property type="protein sequence ID" value="SDI17552.1"/>
    <property type="molecule type" value="Genomic_DNA"/>
</dbReference>
<evidence type="ECO:0000259" key="6">
    <source>
        <dbReference type="PROSITE" id="PS50160"/>
    </source>
</evidence>
<dbReference type="PANTHER" id="PTHR42705">
    <property type="entry name" value="BIFUNCTIONAL NON-HOMOLOGOUS END JOINING PROTEIN LIGD"/>
    <property type="match status" value="1"/>
</dbReference>
<protein>
    <recommendedName>
        <fullName evidence="1">DNA ligase (ATP)</fullName>
        <ecNumber evidence="1">6.5.1.1</ecNumber>
    </recommendedName>
</protein>
<keyword evidence="8" id="KW-1185">Reference proteome</keyword>
<dbReference type="PROSITE" id="PS50160">
    <property type="entry name" value="DNA_LIGASE_A3"/>
    <property type="match status" value="1"/>
</dbReference>
<dbReference type="STRING" id="930129.SAMN05216352_105171"/>
<dbReference type="InterPro" id="IPR012340">
    <property type="entry name" value="NA-bd_OB-fold"/>
</dbReference>
<reference evidence="7 8" key="1">
    <citation type="submission" date="2016-10" db="EMBL/GenBank/DDBJ databases">
        <authorList>
            <person name="de Groot N.N."/>
        </authorList>
    </citation>
    <scope>NUCLEOTIDE SEQUENCE [LARGE SCALE GENOMIC DNA]</scope>
    <source>
        <strain evidence="8">P4B,CCM 7963,CECT 7998,DSM 25260,IBRC-M 10614,KCTC 13821</strain>
    </source>
</reference>
<dbReference type="InterPro" id="IPR052171">
    <property type="entry name" value="NHEJ_LigD"/>
</dbReference>
<dbReference type="Pfam" id="PF04679">
    <property type="entry name" value="DNA_ligase_A_C"/>
    <property type="match status" value="1"/>
</dbReference>
<evidence type="ECO:0000256" key="1">
    <source>
        <dbReference type="ARBA" id="ARBA00012727"/>
    </source>
</evidence>
<dbReference type="Pfam" id="PF01068">
    <property type="entry name" value="DNA_ligase_A_M"/>
    <property type="match status" value="1"/>
</dbReference>
<evidence type="ECO:0000313" key="8">
    <source>
        <dbReference type="Proteomes" id="UP000199017"/>
    </source>
</evidence>
<evidence type="ECO:0000256" key="3">
    <source>
        <dbReference type="ARBA" id="ARBA00034003"/>
    </source>
</evidence>
<comment type="similarity">
    <text evidence="4">In the C-terminal section; belongs to the ATP-dependent DNA ligase family.</text>
</comment>
<dbReference type="GO" id="GO:0005524">
    <property type="term" value="F:ATP binding"/>
    <property type="evidence" value="ECO:0007669"/>
    <property type="project" value="InterPro"/>
</dbReference>
<feature type="domain" description="ATP-dependent DNA ligase family profile" evidence="6">
    <location>
        <begin position="103"/>
        <end position="236"/>
    </location>
</feature>
<comment type="catalytic activity">
    <reaction evidence="3">
        <text>ATP + (deoxyribonucleotide)n-3'-hydroxyl + 5'-phospho-(deoxyribonucleotide)m = (deoxyribonucleotide)n+m + AMP + diphosphate.</text>
        <dbReference type="EC" id="6.5.1.1"/>
    </reaction>
</comment>
<dbReference type="EC" id="6.5.1.1" evidence="1"/>
<keyword evidence="2" id="KW-0436">Ligase</keyword>
<dbReference type="RefSeq" id="WP_170032094.1">
    <property type="nucleotide sequence ID" value="NZ_FNDU01000005.1"/>
</dbReference>
<dbReference type="InterPro" id="IPR012309">
    <property type="entry name" value="DNA_ligase_ATP-dep_C"/>
</dbReference>
<dbReference type="PANTHER" id="PTHR42705:SF2">
    <property type="entry name" value="BIFUNCTIONAL NON-HOMOLOGOUS END JOINING PROTEIN LIGD"/>
    <property type="match status" value="1"/>
</dbReference>
<evidence type="ECO:0000313" key="7">
    <source>
        <dbReference type="EMBL" id="SDI17552.1"/>
    </source>
</evidence>
<dbReference type="GO" id="GO:0006281">
    <property type="term" value="P:DNA repair"/>
    <property type="evidence" value="ECO:0007669"/>
    <property type="project" value="InterPro"/>
</dbReference>
<dbReference type="NCBIfam" id="TIGR02778">
    <property type="entry name" value="ligD_pol"/>
    <property type="match status" value="1"/>
</dbReference>
<gene>
    <name evidence="7" type="ORF">SAMN05216352_105171</name>
</gene>
<dbReference type="Gene3D" id="3.90.920.10">
    <property type="entry name" value="DNA primase, PRIM domain"/>
    <property type="match status" value="1"/>
</dbReference>
<sequence>MAWMKPSRTNEILKGKNWRYEIKYDGYRALLSWDGKKLVLSSKNGHALEDRFPEIVETAEQFFPVNKTIELDGELTVLDNWGKADFYMLQRRHRLRSTNSIYKEAKQRPVCFLAFDCLKINGESLLEKNWLDRKKALKEWMIHADLPLNPDPQCTERVQFLPSYNDISNIIEEIKTCRSEGIVMKNITSHYEKGRTSQWLKYKTPFVTPCFITAYDPANDYFHLGVFDDEEILPIGKCAHGFSSHEKEAVTETIKQNGDWDVSKKMYYIDPSIVVEATYTTRKEQELREPRFSRILLESPVSKCTKERLYLSDLRFPKTVSITHPDKPLWPDKGVKKIDFLHYARNIAPFALPFLNDRPLTVIRFPHGIKEEGFFQKDCPDYAPDFVETVKLDDNQYVLCNKVETFLWLANQLALEWHIPFQRYHTKYVDEIVFDLDPPDPDYFQLAIKGALLLKELCDECGLFSFVKFSGNKGLQVYLPLPEETYTWNDTNKITTSFGAFLTKKSPELFTQERLKKNRGSKLYIDVPQHRQGKTIIAPYSLRGKTEPLIACPLFWEEVSDSLERTQFTMEHVLERLLINGCPFREMEKVRGNQPIDQLLSILKDNN</sequence>
<evidence type="ECO:0000256" key="5">
    <source>
        <dbReference type="ARBA" id="ARBA00049990"/>
    </source>
</evidence>
<dbReference type="InterPro" id="IPR016059">
    <property type="entry name" value="DNA_ligase_ATP-dep_CS"/>
</dbReference>
<dbReference type="Gene3D" id="3.30.470.30">
    <property type="entry name" value="DNA ligase/mRNA capping enzyme"/>
    <property type="match status" value="1"/>
</dbReference>
<name>A0A1G8IFC7_9BACI</name>
<dbReference type="Pfam" id="PF21686">
    <property type="entry name" value="LigD_Prim-Pol"/>
    <property type="match status" value="1"/>
</dbReference>
<evidence type="ECO:0000256" key="4">
    <source>
        <dbReference type="ARBA" id="ARBA00049981"/>
    </source>
</evidence>